<feature type="chain" id="PRO_5047077160" description="C-type lysozyme inhibitor domain-containing protein" evidence="1">
    <location>
        <begin position="19"/>
        <end position="113"/>
    </location>
</feature>
<dbReference type="Proteomes" id="UP001219630">
    <property type="component" value="Chromosome"/>
</dbReference>
<dbReference type="EMBL" id="CP114280">
    <property type="protein sequence ID" value="WFN56026.1"/>
    <property type="molecule type" value="Genomic_DNA"/>
</dbReference>
<accession>A0ABY8G7T3</accession>
<name>A0ABY8G7T3_9GAMM</name>
<protein>
    <recommendedName>
        <fullName evidence="4">C-type lysozyme inhibitor domain-containing protein</fullName>
    </recommendedName>
</protein>
<proteinExistence type="predicted"/>
<gene>
    <name evidence="2" type="ORF">O1Q98_01470</name>
</gene>
<organism evidence="2 3">
    <name type="scientific">Dickeya lacustris</name>
    <dbReference type="NCBI Taxonomy" id="2259638"/>
    <lineage>
        <taxon>Bacteria</taxon>
        <taxon>Pseudomonadati</taxon>
        <taxon>Pseudomonadota</taxon>
        <taxon>Gammaproteobacteria</taxon>
        <taxon>Enterobacterales</taxon>
        <taxon>Pectobacteriaceae</taxon>
        <taxon>Dickeya</taxon>
    </lineage>
</organism>
<dbReference type="RefSeq" id="WP_125259465.1">
    <property type="nucleotide sequence ID" value="NZ_CP114280.1"/>
</dbReference>
<sequence>MKKIISIVLFIFPAITGAATIKNLICTASYQTIESDGSVSGRVIRKDIKLRDAGSSFSVIINDDVLKSPPLTLKKSEGKTALIGEKDGFYYLKLDGNYLIMEEKKGFVMSDCR</sequence>
<evidence type="ECO:0008006" key="4">
    <source>
        <dbReference type="Google" id="ProtNLM"/>
    </source>
</evidence>
<evidence type="ECO:0000313" key="2">
    <source>
        <dbReference type="EMBL" id="WFN56026.1"/>
    </source>
</evidence>
<evidence type="ECO:0000313" key="3">
    <source>
        <dbReference type="Proteomes" id="UP001219630"/>
    </source>
</evidence>
<evidence type="ECO:0000256" key="1">
    <source>
        <dbReference type="SAM" id="SignalP"/>
    </source>
</evidence>
<reference evidence="2 3" key="1">
    <citation type="submission" date="2022-12" db="EMBL/GenBank/DDBJ databases">
        <title>Complete genome sequencing of Dickeya lacustris type strain LMG30899.</title>
        <authorList>
            <person name="Dobhal S."/>
            <person name="Arizala D."/>
            <person name="Arif M."/>
        </authorList>
    </citation>
    <scope>NUCLEOTIDE SEQUENCE [LARGE SCALE GENOMIC DNA]</scope>
    <source>
        <strain evidence="2 3">LMG30899</strain>
    </source>
</reference>
<keyword evidence="3" id="KW-1185">Reference proteome</keyword>
<keyword evidence="1" id="KW-0732">Signal</keyword>
<feature type="signal peptide" evidence="1">
    <location>
        <begin position="1"/>
        <end position="18"/>
    </location>
</feature>